<evidence type="ECO:0000313" key="4">
    <source>
        <dbReference type="Proteomes" id="UP000224607"/>
    </source>
</evidence>
<evidence type="ECO:0000313" key="1">
    <source>
        <dbReference type="EMBL" id="PHM39638.1"/>
    </source>
</evidence>
<evidence type="ECO:0000313" key="3">
    <source>
        <dbReference type="Proteomes" id="UP000198919"/>
    </source>
</evidence>
<dbReference type="Proteomes" id="UP000224607">
    <property type="component" value="Unassembled WGS sequence"/>
</dbReference>
<accession>A0A1I3UPQ5</accession>
<reference evidence="3" key="1">
    <citation type="submission" date="2016-10" db="EMBL/GenBank/DDBJ databases">
        <authorList>
            <person name="Varghese N."/>
            <person name="Submissions S."/>
        </authorList>
    </citation>
    <scope>NUCLEOTIDE SEQUENCE [LARGE SCALE GENOMIC DNA]</scope>
    <source>
        <strain evidence="3">DSM 17908</strain>
    </source>
</reference>
<keyword evidence="4" id="KW-1185">Reference proteome</keyword>
<reference evidence="2" key="2">
    <citation type="submission" date="2016-10" db="EMBL/GenBank/DDBJ databases">
        <authorList>
            <person name="de Groot N.N."/>
        </authorList>
    </citation>
    <scope>NUCLEOTIDE SEQUENCE [LARGE SCALE GENOMIC DNA]</scope>
    <source>
        <strain evidence="2">DSM 17908</strain>
    </source>
</reference>
<dbReference type="Proteomes" id="UP000198919">
    <property type="component" value="Unassembled WGS sequence"/>
</dbReference>
<proteinExistence type="predicted"/>
<dbReference type="EMBL" id="FORG01000017">
    <property type="protein sequence ID" value="SFJ83986.1"/>
    <property type="molecule type" value="Genomic_DNA"/>
</dbReference>
<sequence>MSTWEDDGIDFIIYAKLMTALMSKTREVFVEESHNECANWLSLKFKSKSQTSIEAEKRELMNE</sequence>
<reference evidence="1 4" key="3">
    <citation type="journal article" date="2017" name="Nat. Microbiol.">
        <title>Natural product diversity associated with the nematode symbionts Photorhabdus and Xenorhabdus.</title>
        <authorList>
            <person name="Tobias N.J."/>
            <person name="Wolff H."/>
            <person name="Djahanschiri B."/>
            <person name="Grundmann F."/>
            <person name="Kronenwerth M."/>
            <person name="Shi Y.M."/>
            <person name="Simonyi S."/>
            <person name="Grun P."/>
            <person name="Shapiro-Ilan D."/>
            <person name="Pidot S.J."/>
            <person name="Stinear T.P."/>
            <person name="Ebersberger I."/>
            <person name="Bode H.B."/>
        </authorList>
    </citation>
    <scope>NUCLEOTIDE SEQUENCE [LARGE SCALE GENOMIC DNA]</scope>
    <source>
        <strain evidence="1 4">DSM 17908</strain>
    </source>
</reference>
<protein>
    <submittedName>
        <fullName evidence="2">Uncharacterized protein</fullName>
    </submittedName>
</protein>
<dbReference type="AlphaFoldDB" id="A0A1I3UPQ5"/>
<evidence type="ECO:0000313" key="2">
    <source>
        <dbReference type="EMBL" id="SFJ83986.1"/>
    </source>
</evidence>
<gene>
    <name evidence="2" type="ORF">SAMN05421680_11771</name>
    <name evidence="1" type="ORF">Xmau_02646</name>
</gene>
<name>A0A1I3UPQ5_9GAMM</name>
<dbReference type="EMBL" id="NITY01000009">
    <property type="protein sequence ID" value="PHM39638.1"/>
    <property type="molecule type" value="Genomic_DNA"/>
</dbReference>
<organism evidence="2 3">
    <name type="scientific">Xenorhabdus mauleonii</name>
    <dbReference type="NCBI Taxonomy" id="351675"/>
    <lineage>
        <taxon>Bacteria</taxon>
        <taxon>Pseudomonadati</taxon>
        <taxon>Pseudomonadota</taxon>
        <taxon>Gammaproteobacteria</taxon>
        <taxon>Enterobacterales</taxon>
        <taxon>Morganellaceae</taxon>
        <taxon>Xenorhabdus</taxon>
    </lineage>
</organism>